<comment type="caution">
    <text evidence="1">The sequence shown here is derived from an EMBL/GenBank/DDBJ whole genome shotgun (WGS) entry which is preliminary data.</text>
</comment>
<keyword evidence="2" id="KW-1185">Reference proteome</keyword>
<dbReference type="GO" id="GO:0000159">
    <property type="term" value="C:protein phosphatase type 2A complex"/>
    <property type="evidence" value="ECO:0007669"/>
    <property type="project" value="InterPro"/>
</dbReference>
<dbReference type="OrthoDB" id="10264446at2759"/>
<proteinExistence type="predicted"/>
<dbReference type="Proteomes" id="UP000193719">
    <property type="component" value="Unassembled WGS sequence"/>
</dbReference>
<protein>
    <submittedName>
        <fullName evidence="1">B56-domain-containing protein</fullName>
    </submittedName>
</protein>
<evidence type="ECO:0000313" key="1">
    <source>
        <dbReference type="EMBL" id="ORX33617.1"/>
    </source>
</evidence>
<evidence type="ECO:0000313" key="2">
    <source>
        <dbReference type="Proteomes" id="UP000193719"/>
    </source>
</evidence>
<dbReference type="Gene3D" id="1.25.10.10">
    <property type="entry name" value="Leucine-rich Repeat Variant"/>
    <property type="match status" value="1"/>
</dbReference>
<dbReference type="Pfam" id="PF01603">
    <property type="entry name" value="B56"/>
    <property type="match status" value="1"/>
</dbReference>
<sequence length="172" mass="20097">MFTPLYKNSKTHWNPSIHGLVYNALKLIMEISPKLFDEYTNQYKENRQIKKQMQQEREEKWKIIEQLAKNRAENSNIQTANDCETIEKPYTSNKVAPISPTSPTMDDVDGNLENLDKLTKELEKVNPAEIVEVPRFRRKSILPVNEQVLNELTKHKSLDNIVNSKDKNNDKE</sequence>
<dbReference type="EMBL" id="MCFH01000208">
    <property type="protein sequence ID" value="ORX33617.1"/>
    <property type="molecule type" value="Genomic_DNA"/>
</dbReference>
<dbReference type="GO" id="GO:0019888">
    <property type="term" value="F:protein phosphatase regulator activity"/>
    <property type="evidence" value="ECO:0007669"/>
    <property type="project" value="InterPro"/>
</dbReference>
<dbReference type="AlphaFoldDB" id="A0A1Y1U7Y5"/>
<reference evidence="1 2" key="2">
    <citation type="submission" date="2016-08" db="EMBL/GenBank/DDBJ databases">
        <title>Pervasive Adenine N6-methylation of Active Genes in Fungi.</title>
        <authorList>
            <consortium name="DOE Joint Genome Institute"/>
            <person name="Mondo S.J."/>
            <person name="Dannebaum R.O."/>
            <person name="Kuo R.C."/>
            <person name="Labutti K."/>
            <person name="Haridas S."/>
            <person name="Kuo A."/>
            <person name="Salamov A."/>
            <person name="Ahrendt S.R."/>
            <person name="Lipzen A."/>
            <person name="Sullivan W."/>
            <person name="Andreopoulos W.B."/>
            <person name="Clum A."/>
            <person name="Lindquist E."/>
            <person name="Daum C."/>
            <person name="Ramamoorthy G.K."/>
            <person name="Gryganskyi A."/>
            <person name="Culley D."/>
            <person name="Magnuson J.K."/>
            <person name="James T.Y."/>
            <person name="O'Malley M.A."/>
            <person name="Stajich J.E."/>
            <person name="Spatafora J.W."/>
            <person name="Visel A."/>
            <person name="Grigoriev I.V."/>
        </authorList>
    </citation>
    <scope>NUCLEOTIDE SEQUENCE [LARGE SCALE GENOMIC DNA]</scope>
    <source>
        <strain evidence="2">finn</strain>
    </source>
</reference>
<dbReference type="STRING" id="1754191.A0A1Y1U7Y5"/>
<dbReference type="GO" id="GO:0007165">
    <property type="term" value="P:signal transduction"/>
    <property type="evidence" value="ECO:0007669"/>
    <property type="project" value="InterPro"/>
</dbReference>
<gene>
    <name evidence="1" type="ORF">BCR36DRAFT_57114</name>
</gene>
<accession>A0A1Y1U7Y5</accession>
<organism evidence="1 2">
    <name type="scientific">Piromyces finnis</name>
    <dbReference type="NCBI Taxonomy" id="1754191"/>
    <lineage>
        <taxon>Eukaryota</taxon>
        <taxon>Fungi</taxon>
        <taxon>Fungi incertae sedis</taxon>
        <taxon>Chytridiomycota</taxon>
        <taxon>Chytridiomycota incertae sedis</taxon>
        <taxon>Neocallimastigomycetes</taxon>
        <taxon>Neocallimastigales</taxon>
        <taxon>Neocallimastigaceae</taxon>
        <taxon>Piromyces</taxon>
    </lineage>
</organism>
<dbReference type="InterPro" id="IPR016024">
    <property type="entry name" value="ARM-type_fold"/>
</dbReference>
<dbReference type="InterPro" id="IPR002554">
    <property type="entry name" value="PP2A_B56"/>
</dbReference>
<dbReference type="SUPFAM" id="SSF48371">
    <property type="entry name" value="ARM repeat"/>
    <property type="match status" value="1"/>
</dbReference>
<dbReference type="InterPro" id="IPR011989">
    <property type="entry name" value="ARM-like"/>
</dbReference>
<reference evidence="1 2" key="1">
    <citation type="submission" date="2016-08" db="EMBL/GenBank/DDBJ databases">
        <title>Genomes of anaerobic fungi encode conserved fungal cellulosomes for biomass hydrolysis.</title>
        <authorList>
            <consortium name="DOE Joint Genome Institute"/>
            <person name="Haitjema C.H."/>
            <person name="Gilmore S.P."/>
            <person name="Henske J.K."/>
            <person name="Solomon K.V."/>
            <person name="De Groot R."/>
            <person name="Kuo A."/>
            <person name="Mondo S.J."/>
            <person name="Salamov A.A."/>
            <person name="Labutti K."/>
            <person name="Zhao Z."/>
            <person name="Chiniquy J."/>
            <person name="Barry K."/>
            <person name="Brewer H.M."/>
            <person name="Purvine S.O."/>
            <person name="Wright A.T."/>
            <person name="Boxma B."/>
            <person name="Van Alen T."/>
            <person name="Hackstein J.H."/>
            <person name="Baker S.E."/>
            <person name="Grigoriev I.V."/>
            <person name="O'Malley M.A."/>
        </authorList>
    </citation>
    <scope>NUCLEOTIDE SEQUENCE [LARGE SCALE GENOMIC DNA]</scope>
    <source>
        <strain evidence="2">finn</strain>
    </source>
</reference>
<dbReference type="PANTHER" id="PTHR10257">
    <property type="entry name" value="SERINE/THREONINE PROTEIN PHOSPHATASE 2A PP2A REGULATORY SUBUNIT B"/>
    <property type="match status" value="1"/>
</dbReference>
<name>A0A1Y1U7Y5_9FUNG</name>
<dbReference type="PANTHER" id="PTHR10257:SF3">
    <property type="entry name" value="SERINE_THREONINE-PROTEIN PHOSPHATASE 2A 56 KDA REGULATORY SUBUNIT GAMMA ISOFORM"/>
    <property type="match status" value="1"/>
</dbReference>